<organism evidence="8 9">
    <name type="scientific">Desmophyllum pertusum</name>
    <dbReference type="NCBI Taxonomy" id="174260"/>
    <lineage>
        <taxon>Eukaryota</taxon>
        <taxon>Metazoa</taxon>
        <taxon>Cnidaria</taxon>
        <taxon>Anthozoa</taxon>
        <taxon>Hexacorallia</taxon>
        <taxon>Scleractinia</taxon>
        <taxon>Caryophylliina</taxon>
        <taxon>Caryophylliidae</taxon>
        <taxon>Desmophyllum</taxon>
    </lineage>
</organism>
<dbReference type="InterPro" id="IPR006073">
    <property type="entry name" value="GTP-bd"/>
</dbReference>
<dbReference type="InterPro" id="IPR030378">
    <property type="entry name" value="G_CP_dom"/>
</dbReference>
<reference evidence="8" key="1">
    <citation type="submission" date="2023-01" db="EMBL/GenBank/DDBJ databases">
        <title>Genome assembly of the deep-sea coral Lophelia pertusa.</title>
        <authorList>
            <person name="Herrera S."/>
            <person name="Cordes E."/>
        </authorList>
    </citation>
    <scope>NUCLEOTIDE SEQUENCE</scope>
    <source>
        <strain evidence="8">USNM1676648</strain>
        <tissue evidence="8">Polyp</tissue>
    </source>
</reference>
<comment type="function">
    <text evidence="4">Possible regulatory or functional link with the histocompatibility cluster.</text>
</comment>
<feature type="compositionally biased region" description="Basic residues" evidence="6">
    <location>
        <begin position="1"/>
        <end position="20"/>
    </location>
</feature>
<feature type="region of interest" description="Disordered" evidence="6">
    <location>
        <begin position="37"/>
        <end position="62"/>
    </location>
</feature>
<evidence type="ECO:0000313" key="9">
    <source>
        <dbReference type="Proteomes" id="UP001163046"/>
    </source>
</evidence>
<dbReference type="GO" id="GO:0005525">
    <property type="term" value="F:GTP binding"/>
    <property type="evidence" value="ECO:0007669"/>
    <property type="project" value="UniProtKB-KW"/>
</dbReference>
<keyword evidence="2" id="KW-0547">Nucleotide-binding</keyword>
<keyword evidence="3" id="KW-0342">GTP-binding</keyword>
<feature type="region of interest" description="Disordered" evidence="6">
    <location>
        <begin position="564"/>
        <end position="623"/>
    </location>
</feature>
<dbReference type="InterPro" id="IPR027417">
    <property type="entry name" value="P-loop_NTPase"/>
</dbReference>
<evidence type="ECO:0000256" key="2">
    <source>
        <dbReference type="ARBA" id="ARBA00022741"/>
    </source>
</evidence>
<evidence type="ECO:0000313" key="8">
    <source>
        <dbReference type="EMBL" id="KAJ7334495.1"/>
    </source>
</evidence>
<dbReference type="PANTHER" id="PTHR45709:SF3">
    <property type="entry name" value="GUANINE NUCLEOTIDE-BINDING PROTEIN-LIKE 1"/>
    <property type="match status" value="1"/>
</dbReference>
<keyword evidence="1" id="KW-0597">Phosphoprotein</keyword>
<feature type="domain" description="CP-type G" evidence="7">
    <location>
        <begin position="198"/>
        <end position="428"/>
    </location>
</feature>
<protein>
    <recommendedName>
        <fullName evidence="5">Guanine nucleotide-binding protein-like 1</fullName>
    </recommendedName>
</protein>
<evidence type="ECO:0000256" key="1">
    <source>
        <dbReference type="ARBA" id="ARBA00022553"/>
    </source>
</evidence>
<dbReference type="CDD" id="cd01857">
    <property type="entry name" value="HSR1_MMR1"/>
    <property type="match status" value="1"/>
</dbReference>
<dbReference type="EMBL" id="MU827784">
    <property type="protein sequence ID" value="KAJ7334495.1"/>
    <property type="molecule type" value="Genomic_DNA"/>
</dbReference>
<feature type="compositionally biased region" description="Acidic residues" evidence="6">
    <location>
        <begin position="599"/>
        <end position="610"/>
    </location>
</feature>
<comment type="caution">
    <text evidence="8">The sequence shown here is derived from an EMBL/GenBank/DDBJ whole genome shotgun (WGS) entry which is preliminary data.</text>
</comment>
<dbReference type="AlphaFoldDB" id="A0A9W9YD81"/>
<proteinExistence type="predicted"/>
<dbReference type="PRINTS" id="PR00326">
    <property type="entry name" value="GTP1OBG"/>
</dbReference>
<keyword evidence="9" id="KW-1185">Reference proteome</keyword>
<dbReference type="GO" id="GO:0003924">
    <property type="term" value="F:GTPase activity"/>
    <property type="evidence" value="ECO:0007669"/>
    <property type="project" value="InterPro"/>
</dbReference>
<dbReference type="PANTHER" id="PTHR45709">
    <property type="entry name" value="LARGE SUBUNIT GTPASE 1 HOMOLOG-RELATED"/>
    <property type="match status" value="1"/>
</dbReference>
<evidence type="ECO:0000256" key="4">
    <source>
        <dbReference type="ARBA" id="ARBA00037770"/>
    </source>
</evidence>
<dbReference type="Gene3D" id="3.40.50.300">
    <property type="entry name" value="P-loop containing nucleotide triphosphate hydrolases"/>
    <property type="match status" value="1"/>
</dbReference>
<dbReference type="PROSITE" id="PS51721">
    <property type="entry name" value="G_CP"/>
    <property type="match status" value="1"/>
</dbReference>
<dbReference type="Proteomes" id="UP001163046">
    <property type="component" value="Unassembled WGS sequence"/>
</dbReference>
<dbReference type="SUPFAM" id="SSF52540">
    <property type="entry name" value="P-loop containing nucleoside triphosphate hydrolases"/>
    <property type="match status" value="1"/>
</dbReference>
<evidence type="ECO:0000259" key="7">
    <source>
        <dbReference type="PROSITE" id="PS51721"/>
    </source>
</evidence>
<feature type="region of interest" description="Disordered" evidence="6">
    <location>
        <begin position="333"/>
        <end position="361"/>
    </location>
</feature>
<evidence type="ECO:0000256" key="5">
    <source>
        <dbReference type="ARBA" id="ARBA00039902"/>
    </source>
</evidence>
<feature type="region of interest" description="Disordered" evidence="6">
    <location>
        <begin position="1"/>
        <end position="23"/>
    </location>
</feature>
<dbReference type="OrthoDB" id="391988at2759"/>
<dbReference type="InterPro" id="IPR043358">
    <property type="entry name" value="GNL1-like"/>
</dbReference>
<feature type="compositionally biased region" description="Acidic residues" evidence="6">
    <location>
        <begin position="336"/>
        <end position="361"/>
    </location>
</feature>
<accession>A0A9W9YD81</accession>
<gene>
    <name evidence="8" type="primary">GNL1</name>
    <name evidence="8" type="ORF">OS493_014816</name>
</gene>
<dbReference type="Pfam" id="PF01926">
    <property type="entry name" value="MMR_HSR1"/>
    <property type="match status" value="1"/>
</dbReference>
<evidence type="ECO:0000256" key="3">
    <source>
        <dbReference type="ARBA" id="ARBA00023134"/>
    </source>
</evidence>
<name>A0A9W9YD81_9CNID</name>
<evidence type="ECO:0000256" key="6">
    <source>
        <dbReference type="SAM" id="MobiDB-lite"/>
    </source>
</evidence>
<feature type="compositionally biased region" description="Basic and acidic residues" evidence="6">
    <location>
        <begin position="564"/>
        <end position="580"/>
    </location>
</feature>
<sequence>MPRKKPFSNKQKKKQLKRNGKSSVLLNRLFKAWHYKFSDEGNKSSNGNSADTEGEEESEIGDKSLDDKTAAAVNKLHHQPVADNQDKHRKHDPNRYRLQLIANLRVKLKPEKRQHKNPEICHRGLLTTIMESLEVNLETTYQPGSVLDMPKRPPWKYSMSKEQVEQTEREMFENFLDKIYDEYKISELSYFERNLETWRQLWRVLEVADIVVLITDIRHPVLHFPPTVYNHVVQDLKKELVLVLNKIDLVPPEVVMAWKHYFASKFEQLKVVCFTSFPKDENERNKDPSKVLSKRRRRKRCFFPVGPRALLEACESLRGDKIDLTGWSRKLSEQEKGEEEGILYDDYGSSDESEEEEGSSFEDVEHNEKILTLGLVGHPNVGKSSLLNGLVGHKVVSTSRTPGHTKHFQTIFLTPSVRLCDCPGLVFPSIVGKQLQILSGMYPISQVQEPYTAVGYLTARIPLFDLLQLVHPLIRDGYGEGGVGDKNPPWSAWDVCDAWAHKRGFQTAKAGRTDVYRAANSLLRLAVDGKIVMCVYPPSFIAKRAEWQQHPETKEIALLQDRHSESRRLRHQEHEGDELSSHLLAPPGRSTRDERPSSDGDDEQEGEESEIVYSNPFALLSDE</sequence>